<dbReference type="InterPro" id="IPR001638">
    <property type="entry name" value="Solute-binding_3/MltF_N"/>
</dbReference>
<dbReference type="KEGG" id="saz:Sama_1890"/>
<dbReference type="RefSeq" id="WP_011760003.1">
    <property type="nucleotide sequence ID" value="NC_008700.1"/>
</dbReference>
<dbReference type="eggNOG" id="COG0715">
    <property type="taxonomic scope" value="Bacteria"/>
</dbReference>
<keyword evidence="3" id="KW-0732">Signal</keyword>
<evidence type="ECO:0000256" key="1">
    <source>
        <dbReference type="ARBA" id="ARBA00004418"/>
    </source>
</evidence>
<evidence type="ECO:0000313" key="6">
    <source>
        <dbReference type="Proteomes" id="UP000009175"/>
    </source>
</evidence>
<dbReference type="InterPro" id="IPR015168">
    <property type="entry name" value="SsuA/THI5"/>
</dbReference>
<dbReference type="PANTHER" id="PTHR30024:SF47">
    <property type="entry name" value="TAURINE-BINDING PERIPLASMIC PROTEIN"/>
    <property type="match status" value="1"/>
</dbReference>
<evidence type="ECO:0000313" key="5">
    <source>
        <dbReference type="EMBL" id="ABM00096.1"/>
    </source>
</evidence>
<comment type="subcellular location">
    <subcellularLocation>
        <location evidence="1">Periplasm</location>
    </subcellularLocation>
</comment>
<sequence>MKRLVAALAMSIAVVWYLMVSVDQGSANATNSLTIAVSATPLSSPIIVAEKKGLFQKHGLKVQLKLLQGGHRCFDALIKNEADLATSSESVVMYNAFKRNDFSVITSFVTSDNDVKVIVRKDSGITSLTDISGHSVGMVKGTSSEYFFNSALLLHGVENALISARFMAPEELGKALLDKQLDAVSLWEPYASELMQSLKSDGSQLSTKGLYRLSFNLLSMRGDIQSKQDTHVRVLRALDEAVASIITSPAEAKQLVSDYLNVPLPEIEGFWADYHFHLGLDKTLQLELLSQAHWAIDSGYVDQSQAPDFRDFIDKTALSQIRDTFRSH</sequence>
<proteinExistence type="inferred from homology"/>
<dbReference type="HOGENOM" id="CLU_028871_9_0_6"/>
<reference evidence="5 6" key="1">
    <citation type="submission" date="2006-12" db="EMBL/GenBank/DDBJ databases">
        <title>Complete sequence of Shewanella amazonensis SB2B.</title>
        <authorList>
            <consortium name="US DOE Joint Genome Institute"/>
            <person name="Copeland A."/>
            <person name="Lucas S."/>
            <person name="Lapidus A."/>
            <person name="Barry K."/>
            <person name="Detter J.C."/>
            <person name="Glavina del Rio T."/>
            <person name="Hammon N."/>
            <person name="Israni S."/>
            <person name="Dalin E."/>
            <person name="Tice H."/>
            <person name="Pitluck S."/>
            <person name="Munk A.C."/>
            <person name="Brettin T."/>
            <person name="Bruce D."/>
            <person name="Han C."/>
            <person name="Tapia R."/>
            <person name="Gilna P."/>
            <person name="Schmutz J."/>
            <person name="Larimer F."/>
            <person name="Land M."/>
            <person name="Hauser L."/>
            <person name="Kyrpides N."/>
            <person name="Mikhailova N."/>
            <person name="Fredrickson J."/>
            <person name="Richardson P."/>
        </authorList>
    </citation>
    <scope>NUCLEOTIDE SEQUENCE [LARGE SCALE GENOMIC DNA]</scope>
    <source>
        <strain evidence="6">ATCC BAA-1098 / SB2B</strain>
    </source>
</reference>
<dbReference type="EMBL" id="CP000507">
    <property type="protein sequence ID" value="ABM00096.1"/>
    <property type="molecule type" value="Genomic_DNA"/>
</dbReference>
<dbReference type="SUPFAM" id="SSF53850">
    <property type="entry name" value="Periplasmic binding protein-like II"/>
    <property type="match status" value="1"/>
</dbReference>
<evidence type="ECO:0000256" key="3">
    <source>
        <dbReference type="ARBA" id="ARBA00022729"/>
    </source>
</evidence>
<comment type="similarity">
    <text evidence="2">Belongs to the bacterial solute-binding protein SsuA/TauA family.</text>
</comment>
<dbReference type="PANTHER" id="PTHR30024">
    <property type="entry name" value="ALIPHATIC SULFONATES-BINDING PROTEIN-RELATED"/>
    <property type="match status" value="1"/>
</dbReference>
<dbReference type="GO" id="GO:0042597">
    <property type="term" value="C:periplasmic space"/>
    <property type="evidence" value="ECO:0007669"/>
    <property type="project" value="UniProtKB-SubCell"/>
</dbReference>
<dbReference type="SMART" id="SM00062">
    <property type="entry name" value="PBPb"/>
    <property type="match status" value="1"/>
</dbReference>
<dbReference type="AlphaFoldDB" id="A1S6T9"/>
<evidence type="ECO:0000256" key="2">
    <source>
        <dbReference type="ARBA" id="ARBA00010742"/>
    </source>
</evidence>
<evidence type="ECO:0000259" key="4">
    <source>
        <dbReference type="SMART" id="SM00062"/>
    </source>
</evidence>
<dbReference type="Pfam" id="PF09084">
    <property type="entry name" value="NMT1"/>
    <property type="match status" value="1"/>
</dbReference>
<dbReference type="Proteomes" id="UP000009175">
    <property type="component" value="Chromosome"/>
</dbReference>
<feature type="domain" description="Solute-binding protein family 3/N-terminal" evidence="4">
    <location>
        <begin position="32"/>
        <end position="263"/>
    </location>
</feature>
<gene>
    <name evidence="5" type="ordered locus">Sama_1890</name>
</gene>
<organism evidence="5 6">
    <name type="scientific">Shewanella amazonensis (strain ATCC BAA-1098 / SB2B)</name>
    <dbReference type="NCBI Taxonomy" id="326297"/>
    <lineage>
        <taxon>Bacteria</taxon>
        <taxon>Pseudomonadati</taxon>
        <taxon>Pseudomonadota</taxon>
        <taxon>Gammaproteobacteria</taxon>
        <taxon>Alteromonadales</taxon>
        <taxon>Shewanellaceae</taxon>
        <taxon>Shewanella</taxon>
    </lineage>
</organism>
<dbReference type="STRING" id="326297.Sama_1890"/>
<dbReference type="OrthoDB" id="6212007at2"/>
<dbReference type="Gene3D" id="3.40.190.10">
    <property type="entry name" value="Periplasmic binding protein-like II"/>
    <property type="match status" value="2"/>
</dbReference>
<keyword evidence="6" id="KW-1185">Reference proteome</keyword>
<name>A1S6T9_SHEAM</name>
<dbReference type="GO" id="GO:0042918">
    <property type="term" value="P:alkanesulfonate transmembrane transport"/>
    <property type="evidence" value="ECO:0007669"/>
    <property type="project" value="TreeGrafter"/>
</dbReference>
<accession>A1S6T9</accession>
<protein>
    <recommendedName>
        <fullName evidence="4">Solute-binding protein family 3/N-terminal domain-containing protein</fullName>
    </recommendedName>
</protein>